<evidence type="ECO:0000313" key="1">
    <source>
        <dbReference type="EMBL" id="SOQ57480.1"/>
    </source>
</evidence>
<protein>
    <submittedName>
        <fullName evidence="1">SFRICE_018612</fullName>
    </submittedName>
</protein>
<organism evidence="1">
    <name type="scientific">Spodoptera frugiperda</name>
    <name type="common">Fall armyworm</name>
    <dbReference type="NCBI Taxonomy" id="7108"/>
    <lineage>
        <taxon>Eukaryota</taxon>
        <taxon>Metazoa</taxon>
        <taxon>Ecdysozoa</taxon>
        <taxon>Arthropoda</taxon>
        <taxon>Hexapoda</taxon>
        <taxon>Insecta</taxon>
        <taxon>Pterygota</taxon>
        <taxon>Neoptera</taxon>
        <taxon>Endopterygota</taxon>
        <taxon>Lepidoptera</taxon>
        <taxon>Glossata</taxon>
        <taxon>Ditrysia</taxon>
        <taxon>Noctuoidea</taxon>
        <taxon>Noctuidae</taxon>
        <taxon>Amphipyrinae</taxon>
        <taxon>Spodoptera</taxon>
    </lineage>
</organism>
<name>A0A2H1WWP1_SPOFR</name>
<proteinExistence type="predicted"/>
<accession>A0A2H1WWP1</accession>
<dbReference type="AlphaFoldDB" id="A0A2H1WWP1"/>
<gene>
    <name evidence="1" type="ORF">SFRICE_018612</name>
</gene>
<sequence>MDHLIVSNCHRPWTPEISEAKYKCVTGLLRFRKLRIVGESELRRFGRVGNNWTSSNLTHTTKHNTSVFCEAVVLLRSSDPFVPKPGFTTQDSQICFLHKRVRMMTP</sequence>
<dbReference type="EMBL" id="ODYU01011621">
    <property type="protein sequence ID" value="SOQ57480.1"/>
    <property type="molecule type" value="Genomic_DNA"/>
</dbReference>
<reference evidence="1" key="1">
    <citation type="submission" date="2016-07" db="EMBL/GenBank/DDBJ databases">
        <authorList>
            <person name="Bretaudeau A."/>
        </authorList>
    </citation>
    <scope>NUCLEOTIDE SEQUENCE</scope>
    <source>
        <strain evidence="1">Rice</strain>
        <tissue evidence="1">Whole body</tissue>
    </source>
</reference>